<dbReference type="EMBL" id="QUAJ01000003">
    <property type="protein sequence ID" value="REI42632.1"/>
    <property type="molecule type" value="Genomic_DNA"/>
</dbReference>
<feature type="binding site" evidence="9">
    <location>
        <begin position="285"/>
        <end position="292"/>
    </location>
    <ligand>
        <name>GTP</name>
        <dbReference type="ChEBI" id="CHEBI:37565"/>
    </ligand>
</feature>
<dbReference type="InterPro" id="IPR013822">
    <property type="entry name" value="Signal_recog_particl_SRP54_hlx"/>
</dbReference>
<dbReference type="Pfam" id="PF00448">
    <property type="entry name" value="SRP54"/>
    <property type="match status" value="1"/>
</dbReference>
<reference evidence="12 13" key="1">
    <citation type="submission" date="2018-08" db="EMBL/GenBank/DDBJ databases">
        <title>Draft genome sequence of Psychrilyobacter sp. strain SD5 isolated from Black Sea water.</title>
        <authorList>
            <person name="Yadav S."/>
            <person name="Villanueva L."/>
            <person name="Damste J.S.S."/>
        </authorList>
    </citation>
    <scope>NUCLEOTIDE SEQUENCE [LARGE SCALE GENOMIC DNA]</scope>
    <source>
        <strain evidence="12 13">SD5</strain>
    </source>
</reference>
<dbReference type="InterPro" id="IPR004390">
    <property type="entry name" value="SR_rcpt_FtsY"/>
</dbReference>
<evidence type="ECO:0000256" key="7">
    <source>
        <dbReference type="ARBA" id="ARBA00023170"/>
    </source>
</evidence>
<dbReference type="SUPFAM" id="SSF47364">
    <property type="entry name" value="Domain of the SRP/SRP receptor G-proteins"/>
    <property type="match status" value="1"/>
</dbReference>
<name>A0ABX9KJW1_9FUSO</name>
<protein>
    <recommendedName>
        <fullName evidence="9">Signal recognition particle receptor FtsY</fullName>
        <shortName evidence="9">SRP receptor</shortName>
        <ecNumber evidence="9">3.6.5.4</ecNumber>
    </recommendedName>
</protein>
<feature type="coiled-coil region" evidence="10">
    <location>
        <begin position="12"/>
        <end position="177"/>
    </location>
</feature>
<proteinExistence type="inferred from homology"/>
<dbReference type="Gene3D" id="3.40.50.300">
    <property type="entry name" value="P-loop containing nucleotide triphosphate hydrolases"/>
    <property type="match status" value="1"/>
</dbReference>
<accession>A0ABX9KJW1</accession>
<dbReference type="EC" id="3.6.5.4" evidence="9"/>
<evidence type="ECO:0000256" key="8">
    <source>
        <dbReference type="ARBA" id="ARBA00048027"/>
    </source>
</evidence>
<keyword evidence="3 9" id="KW-0547">Nucleotide-binding</keyword>
<keyword evidence="10" id="KW-0175">Coiled coil</keyword>
<evidence type="ECO:0000256" key="4">
    <source>
        <dbReference type="ARBA" id="ARBA00022801"/>
    </source>
</evidence>
<comment type="caution">
    <text evidence="12">The sequence shown here is derived from an EMBL/GenBank/DDBJ whole genome shotgun (WGS) entry which is preliminary data.</text>
</comment>
<dbReference type="InterPro" id="IPR003593">
    <property type="entry name" value="AAA+_ATPase"/>
</dbReference>
<keyword evidence="2 9" id="KW-0963">Cytoplasm</keyword>
<dbReference type="InterPro" id="IPR027417">
    <property type="entry name" value="P-loop_NTPase"/>
</dbReference>
<dbReference type="CDD" id="cd17874">
    <property type="entry name" value="FtsY"/>
    <property type="match status" value="1"/>
</dbReference>
<comment type="catalytic activity">
    <reaction evidence="8 9">
        <text>GTP + H2O = GDP + phosphate + H(+)</text>
        <dbReference type="Rhea" id="RHEA:19669"/>
        <dbReference type="ChEBI" id="CHEBI:15377"/>
        <dbReference type="ChEBI" id="CHEBI:15378"/>
        <dbReference type="ChEBI" id="CHEBI:37565"/>
        <dbReference type="ChEBI" id="CHEBI:43474"/>
        <dbReference type="ChEBI" id="CHEBI:58189"/>
        <dbReference type="EC" id="3.6.5.4"/>
    </reaction>
</comment>
<dbReference type="InterPro" id="IPR042101">
    <property type="entry name" value="SRP54_N_sf"/>
</dbReference>
<dbReference type="PANTHER" id="PTHR43134">
    <property type="entry name" value="SIGNAL RECOGNITION PARTICLE RECEPTOR SUBUNIT ALPHA"/>
    <property type="match status" value="1"/>
</dbReference>
<evidence type="ECO:0000259" key="11">
    <source>
        <dbReference type="PROSITE" id="PS00300"/>
    </source>
</evidence>
<evidence type="ECO:0000256" key="6">
    <source>
        <dbReference type="ARBA" id="ARBA00023136"/>
    </source>
</evidence>
<comment type="subunit">
    <text evidence="9">Part of the signal recognition particle protein translocation system, which is composed of SRP and FtsY.</text>
</comment>
<evidence type="ECO:0000313" key="13">
    <source>
        <dbReference type="Proteomes" id="UP000263486"/>
    </source>
</evidence>
<dbReference type="InterPro" id="IPR000897">
    <property type="entry name" value="SRP54_GTPase_dom"/>
</dbReference>
<evidence type="ECO:0000313" key="12">
    <source>
        <dbReference type="EMBL" id="REI42632.1"/>
    </source>
</evidence>
<dbReference type="SUPFAM" id="SSF52540">
    <property type="entry name" value="P-loop containing nucleoside triphosphate hydrolases"/>
    <property type="match status" value="1"/>
</dbReference>
<feature type="domain" description="SRP54-type proteins GTP-binding" evidence="11">
    <location>
        <begin position="452"/>
        <end position="465"/>
    </location>
</feature>
<comment type="similarity">
    <text evidence="9">Belongs to the GTP-binding SRP family. FtsY subfamily.</text>
</comment>
<dbReference type="NCBIfam" id="TIGR00064">
    <property type="entry name" value="ftsY"/>
    <property type="match status" value="1"/>
</dbReference>
<dbReference type="SMART" id="SM00962">
    <property type="entry name" value="SRP54"/>
    <property type="match status" value="1"/>
</dbReference>
<dbReference type="Gene3D" id="1.20.120.140">
    <property type="entry name" value="Signal recognition particle SRP54, nucleotide-binding domain"/>
    <property type="match status" value="1"/>
</dbReference>
<comment type="subcellular location">
    <subcellularLocation>
        <location evidence="9">Cell membrane</location>
        <topology evidence="9">Peripheral membrane protein</topology>
        <orientation evidence="9">Cytoplasmic side</orientation>
    </subcellularLocation>
    <subcellularLocation>
        <location evidence="9">Cytoplasm</location>
    </subcellularLocation>
</comment>
<evidence type="ECO:0000256" key="10">
    <source>
        <dbReference type="SAM" id="Coils"/>
    </source>
</evidence>
<keyword evidence="6 9" id="KW-0472">Membrane</keyword>
<organism evidence="12 13">
    <name type="scientific">Psychrilyobacter piezotolerans</name>
    <dbReference type="NCBI Taxonomy" id="2293438"/>
    <lineage>
        <taxon>Bacteria</taxon>
        <taxon>Fusobacteriati</taxon>
        <taxon>Fusobacteriota</taxon>
        <taxon>Fusobacteriia</taxon>
        <taxon>Fusobacteriales</taxon>
        <taxon>Fusobacteriaceae</taxon>
        <taxon>Psychrilyobacter</taxon>
    </lineage>
</organism>
<comment type="function">
    <text evidence="9">Involved in targeting and insertion of nascent membrane proteins into the cytoplasmic membrane. Acts as a receptor for the complex formed by the signal recognition particle (SRP) and the ribosome-nascent chain (RNC).</text>
</comment>
<keyword evidence="4 9" id="KW-0378">Hydrolase</keyword>
<evidence type="ECO:0000256" key="1">
    <source>
        <dbReference type="ARBA" id="ARBA00022475"/>
    </source>
</evidence>
<dbReference type="Pfam" id="PF02881">
    <property type="entry name" value="SRP54_N"/>
    <property type="match status" value="1"/>
</dbReference>
<evidence type="ECO:0000256" key="3">
    <source>
        <dbReference type="ARBA" id="ARBA00022741"/>
    </source>
</evidence>
<keyword evidence="1 9" id="KW-1003">Cell membrane</keyword>
<evidence type="ECO:0000256" key="9">
    <source>
        <dbReference type="HAMAP-Rule" id="MF_00920"/>
    </source>
</evidence>
<dbReference type="Proteomes" id="UP000263486">
    <property type="component" value="Unassembled WGS sequence"/>
</dbReference>
<sequence length="479" mass="54943">MFKKLFGFGKKKAEADEKIKVESEELKIKEQEELKVKELDALKIEEEAERVELEKQEELRVKEEKERKELEELRIKEEKERKELEELRIKEEKERKELEELRIKEEKERKELEELRIKEEEERKELEALKKKEEEERKELEKLKIEEENRTAIEAEKEAKRKEFEELKKKEEASKKKGFFKSLKEKLVKTREGLFGKMKTLFSGRSVIDDEMYEELEDLLIQSDIGMDMTLKIVGELEKEVKKRGIKDPNLVYDVLKDVMEGFLIAEGTELEVNKPGMNIVLVVGVNGVGKTTTIGKLAAKFVKEGKKVVIGAGDTFRAAAIEQLEEWADRSGADIIKHEQGSDPGAVVFDTLKAGKNRNADVVIIDTAGRLHNKNNLMKELEKINIIIKKHVGDTSYESLLVIDGTTGQNGLSQAKVFNEVTQLSGFVVTKLDGTAKGGIVFAISEELKKPIKFIGVGEGIEDLREFKSKEYIDAIFE</sequence>
<dbReference type="HAMAP" id="MF_00920">
    <property type="entry name" value="FtsY"/>
    <property type="match status" value="1"/>
</dbReference>
<gene>
    <name evidence="9" type="primary">ftsY</name>
    <name evidence="12" type="ORF">DYH56_02375</name>
</gene>
<keyword evidence="13" id="KW-1185">Reference proteome</keyword>
<feature type="binding site" evidence="9">
    <location>
        <begin position="431"/>
        <end position="434"/>
    </location>
    <ligand>
        <name>GTP</name>
        <dbReference type="ChEBI" id="CHEBI:37565"/>
    </ligand>
</feature>
<dbReference type="SMART" id="SM00382">
    <property type="entry name" value="AAA"/>
    <property type="match status" value="1"/>
</dbReference>
<dbReference type="InterPro" id="IPR036225">
    <property type="entry name" value="SRP/SRP_N"/>
</dbReference>
<evidence type="ECO:0000256" key="5">
    <source>
        <dbReference type="ARBA" id="ARBA00023134"/>
    </source>
</evidence>
<keyword evidence="5 9" id="KW-0342">GTP-binding</keyword>
<keyword evidence="7 9" id="KW-0675">Receptor</keyword>
<dbReference type="PROSITE" id="PS00300">
    <property type="entry name" value="SRP54"/>
    <property type="match status" value="1"/>
</dbReference>
<feature type="binding site" evidence="9">
    <location>
        <begin position="367"/>
        <end position="371"/>
    </location>
    <ligand>
        <name>GTP</name>
        <dbReference type="ChEBI" id="CHEBI:37565"/>
    </ligand>
</feature>
<dbReference type="SMART" id="SM00963">
    <property type="entry name" value="SRP54_N"/>
    <property type="match status" value="1"/>
</dbReference>
<dbReference type="PANTHER" id="PTHR43134:SF1">
    <property type="entry name" value="SIGNAL RECOGNITION PARTICLE RECEPTOR SUBUNIT ALPHA"/>
    <property type="match status" value="1"/>
</dbReference>
<evidence type="ECO:0000256" key="2">
    <source>
        <dbReference type="ARBA" id="ARBA00022490"/>
    </source>
</evidence>